<name>A0A428MQG7_9BACT</name>
<protein>
    <submittedName>
        <fullName evidence="1">Uncharacterized protein</fullName>
    </submittedName>
</protein>
<evidence type="ECO:0000313" key="1">
    <source>
        <dbReference type="EMBL" id="RSL19125.1"/>
    </source>
</evidence>
<evidence type="ECO:0000313" key="2">
    <source>
        <dbReference type="Proteomes" id="UP000269669"/>
    </source>
</evidence>
<dbReference type="EMBL" id="RSDW01000001">
    <property type="protein sequence ID" value="RSL19125.1"/>
    <property type="molecule type" value="Genomic_DNA"/>
</dbReference>
<comment type="caution">
    <text evidence="1">The sequence shown here is derived from an EMBL/GenBank/DDBJ whole genome shotgun (WGS) entry which is preliminary data.</text>
</comment>
<accession>A0A428MQG7</accession>
<gene>
    <name evidence="1" type="ORF">EDE15_4759</name>
</gene>
<dbReference type="AlphaFoldDB" id="A0A428MQG7"/>
<sequence>MLDIFVLGIIMSLSKSRLPVSNFLVCPFTLPEFAYWIASDALERSLSALTI</sequence>
<proteinExistence type="predicted"/>
<organism evidence="1 2">
    <name type="scientific">Edaphobacter aggregans</name>
    <dbReference type="NCBI Taxonomy" id="570835"/>
    <lineage>
        <taxon>Bacteria</taxon>
        <taxon>Pseudomonadati</taxon>
        <taxon>Acidobacteriota</taxon>
        <taxon>Terriglobia</taxon>
        <taxon>Terriglobales</taxon>
        <taxon>Acidobacteriaceae</taxon>
        <taxon>Edaphobacter</taxon>
    </lineage>
</organism>
<reference evidence="1 2" key="1">
    <citation type="submission" date="2018-12" db="EMBL/GenBank/DDBJ databases">
        <title>Sequencing of bacterial isolates from soil warming experiment in Harvard Forest, Massachusetts, USA.</title>
        <authorList>
            <person name="Deangelis K."/>
        </authorList>
    </citation>
    <scope>NUCLEOTIDE SEQUENCE [LARGE SCALE GENOMIC DNA]</scope>
    <source>
        <strain evidence="1 2">EB153</strain>
    </source>
</reference>
<dbReference type="Proteomes" id="UP000269669">
    <property type="component" value="Unassembled WGS sequence"/>
</dbReference>
<keyword evidence="2" id="KW-1185">Reference proteome</keyword>